<dbReference type="InterPro" id="IPR011063">
    <property type="entry name" value="TilS/TtcA_N"/>
</dbReference>
<dbReference type="HAMAP" id="MF_01161">
    <property type="entry name" value="tRNA_Ile_lys_synt"/>
    <property type="match status" value="1"/>
</dbReference>
<comment type="subcellular location">
    <subcellularLocation>
        <location evidence="1 8">Cytoplasm</location>
    </subcellularLocation>
</comment>
<evidence type="ECO:0000256" key="2">
    <source>
        <dbReference type="ARBA" id="ARBA00022490"/>
    </source>
</evidence>
<evidence type="ECO:0000313" key="10">
    <source>
        <dbReference type="EMBL" id="ARQ08032.1"/>
    </source>
</evidence>
<dbReference type="PANTHER" id="PTHR43033">
    <property type="entry name" value="TRNA(ILE)-LYSIDINE SYNTHASE-RELATED"/>
    <property type="match status" value="1"/>
</dbReference>
<protein>
    <recommendedName>
        <fullName evidence="8">tRNA(Ile)-lysidine synthase</fullName>
        <ecNumber evidence="8">6.3.4.19</ecNumber>
    </recommendedName>
    <alternativeName>
        <fullName evidence="8">tRNA(Ile)-2-lysyl-cytidine synthase</fullName>
    </alternativeName>
    <alternativeName>
        <fullName evidence="8">tRNA(Ile)-lysidine synthetase</fullName>
    </alternativeName>
</protein>
<evidence type="ECO:0000259" key="9">
    <source>
        <dbReference type="SMART" id="SM00977"/>
    </source>
</evidence>
<feature type="binding site" evidence="8">
    <location>
        <begin position="16"/>
        <end position="21"/>
    </location>
    <ligand>
        <name>ATP</name>
        <dbReference type="ChEBI" id="CHEBI:30616"/>
    </ligand>
</feature>
<comment type="similarity">
    <text evidence="8">Belongs to the tRNA(Ile)-lysidine synthase family.</text>
</comment>
<dbReference type="EC" id="6.3.4.19" evidence="8"/>
<dbReference type="InterPro" id="IPR012094">
    <property type="entry name" value="tRNA_Ile_lys_synt"/>
</dbReference>
<keyword evidence="6 8" id="KW-0067">ATP-binding</keyword>
<reference evidence="10 11" key="1">
    <citation type="journal article" date="2017" name="Int. J. Syst. Evol. Microbiol.">
        <title>Macrococcus canis sp. nov., a skin bacterium associated with infections in dogs.</title>
        <authorList>
            <person name="Gobeli Brawand S."/>
            <person name="Cotting K."/>
            <person name="Gomez-Sanz E."/>
            <person name="Collaud A."/>
            <person name="Thomann A."/>
            <person name="Brodard I."/>
            <person name="Rodriguez-Campos S."/>
            <person name="Strauss C."/>
            <person name="Perreten V."/>
        </authorList>
    </citation>
    <scope>NUCLEOTIDE SEQUENCE [LARGE SCALE GENOMIC DNA]</scope>
    <source>
        <strain evidence="10 11">KM45013</strain>
    </source>
</reference>
<comment type="domain">
    <text evidence="8">The N-terminal region contains the highly conserved SGGXDS motif, predicted to be a P-loop motif involved in ATP binding.</text>
</comment>
<evidence type="ECO:0000256" key="5">
    <source>
        <dbReference type="ARBA" id="ARBA00022741"/>
    </source>
</evidence>
<dbReference type="PANTHER" id="PTHR43033:SF1">
    <property type="entry name" value="TRNA(ILE)-LYSIDINE SYNTHASE-RELATED"/>
    <property type="match status" value="1"/>
</dbReference>
<keyword evidence="11" id="KW-1185">Reference proteome</keyword>
<dbReference type="InterPro" id="IPR012795">
    <property type="entry name" value="tRNA_Ile_lys_synt_N"/>
</dbReference>
<organism evidence="10 11">
    <name type="scientific">Macrococcoides canis</name>
    <dbReference type="NCBI Taxonomy" id="1855823"/>
    <lineage>
        <taxon>Bacteria</taxon>
        <taxon>Bacillati</taxon>
        <taxon>Bacillota</taxon>
        <taxon>Bacilli</taxon>
        <taxon>Bacillales</taxon>
        <taxon>Staphylococcaceae</taxon>
        <taxon>Macrococcoides</taxon>
    </lineage>
</organism>
<dbReference type="RefSeq" id="WP_086043550.1">
    <property type="nucleotide sequence ID" value="NZ_CBCRZA010000014.1"/>
</dbReference>
<proteinExistence type="inferred from homology"/>
<gene>
    <name evidence="8 10" type="primary">tilS</name>
    <name evidence="10" type="ORF">MCCS_24690</name>
</gene>
<dbReference type="STRING" id="1855823.MCCS_24690"/>
<comment type="function">
    <text evidence="8">Ligates lysine onto the cytidine present at position 34 of the AUA codon-specific tRNA(Ile) that contains the anticodon CAU, in an ATP-dependent manner. Cytidine is converted to lysidine, thus changing the amino acid specificity of the tRNA from methionine to isoleucine.</text>
</comment>
<dbReference type="NCBIfam" id="TIGR02432">
    <property type="entry name" value="lysidine_TilS_N"/>
    <property type="match status" value="1"/>
</dbReference>
<dbReference type="InterPro" id="IPR014729">
    <property type="entry name" value="Rossmann-like_a/b/a_fold"/>
</dbReference>
<dbReference type="Pfam" id="PF01171">
    <property type="entry name" value="ATP_bind_3"/>
    <property type="match status" value="1"/>
</dbReference>
<evidence type="ECO:0000256" key="1">
    <source>
        <dbReference type="ARBA" id="ARBA00004496"/>
    </source>
</evidence>
<dbReference type="CDD" id="cd01992">
    <property type="entry name" value="TilS_N"/>
    <property type="match status" value="1"/>
</dbReference>
<comment type="catalytic activity">
    <reaction evidence="7 8">
        <text>cytidine(34) in tRNA(Ile2) + L-lysine + ATP = lysidine(34) in tRNA(Ile2) + AMP + diphosphate + H(+)</text>
        <dbReference type="Rhea" id="RHEA:43744"/>
        <dbReference type="Rhea" id="RHEA-COMP:10625"/>
        <dbReference type="Rhea" id="RHEA-COMP:10670"/>
        <dbReference type="ChEBI" id="CHEBI:15378"/>
        <dbReference type="ChEBI" id="CHEBI:30616"/>
        <dbReference type="ChEBI" id="CHEBI:32551"/>
        <dbReference type="ChEBI" id="CHEBI:33019"/>
        <dbReference type="ChEBI" id="CHEBI:82748"/>
        <dbReference type="ChEBI" id="CHEBI:83665"/>
        <dbReference type="ChEBI" id="CHEBI:456215"/>
        <dbReference type="EC" id="6.3.4.19"/>
    </reaction>
</comment>
<dbReference type="GO" id="GO:0032267">
    <property type="term" value="F:tRNA(Ile)-lysidine synthase activity"/>
    <property type="evidence" value="ECO:0007669"/>
    <property type="project" value="UniProtKB-EC"/>
</dbReference>
<dbReference type="Gene3D" id="3.40.50.620">
    <property type="entry name" value="HUPs"/>
    <property type="match status" value="1"/>
</dbReference>
<evidence type="ECO:0000256" key="4">
    <source>
        <dbReference type="ARBA" id="ARBA00022694"/>
    </source>
</evidence>
<keyword evidence="5 8" id="KW-0547">Nucleotide-binding</keyword>
<dbReference type="NCBIfam" id="TIGR02433">
    <property type="entry name" value="lysidine_TilS_C"/>
    <property type="match status" value="1"/>
</dbReference>
<dbReference type="Pfam" id="PF11734">
    <property type="entry name" value="TilS_C"/>
    <property type="match status" value="1"/>
</dbReference>
<dbReference type="GO" id="GO:0005737">
    <property type="term" value="C:cytoplasm"/>
    <property type="evidence" value="ECO:0007669"/>
    <property type="project" value="UniProtKB-SubCell"/>
</dbReference>
<dbReference type="AlphaFoldDB" id="A0A1W7AEL4"/>
<dbReference type="GO" id="GO:0005524">
    <property type="term" value="F:ATP binding"/>
    <property type="evidence" value="ECO:0007669"/>
    <property type="project" value="UniProtKB-UniRule"/>
</dbReference>
<accession>A0A1W7AEL4</accession>
<evidence type="ECO:0000256" key="7">
    <source>
        <dbReference type="ARBA" id="ARBA00048539"/>
    </source>
</evidence>
<dbReference type="SUPFAM" id="SSF52402">
    <property type="entry name" value="Adenine nucleotide alpha hydrolases-like"/>
    <property type="match status" value="1"/>
</dbReference>
<dbReference type="SUPFAM" id="SSF56037">
    <property type="entry name" value="PheT/TilS domain"/>
    <property type="match status" value="1"/>
</dbReference>
<dbReference type="KEGG" id="mcak:MCCS_24690"/>
<feature type="domain" description="Lysidine-tRNA(Ile) synthetase C-terminal" evidence="9">
    <location>
        <begin position="335"/>
        <end position="400"/>
    </location>
</feature>
<dbReference type="InterPro" id="IPR012796">
    <property type="entry name" value="Lysidine-tRNA-synth_C"/>
</dbReference>
<keyword evidence="2 8" id="KW-0963">Cytoplasm</keyword>
<dbReference type="EMBL" id="CP021059">
    <property type="protein sequence ID" value="ARQ08032.1"/>
    <property type="molecule type" value="Genomic_DNA"/>
</dbReference>
<dbReference type="SMART" id="SM00977">
    <property type="entry name" value="TilS_C"/>
    <property type="match status" value="1"/>
</dbReference>
<dbReference type="Proteomes" id="UP000194154">
    <property type="component" value="Chromosome"/>
</dbReference>
<dbReference type="GeneID" id="35296535"/>
<dbReference type="OrthoDB" id="9807403at2"/>
<sequence>MERFWNDDDRIGVAVSGGVDSMVLLDKVRQSGCFKQLYVLHVNHQLREVSQEEQVMLQRYCTLHEIELIVYTVPQGTFDLSKSIQHPARKLRYAFFERVAKEKGISWILTAHHKDDQLETIFFRLLSNRFTFQPPNMQMIVKGAVSYGKPLLNYSKSELYQYAEREGVPFMEDASNKEIKYTRNYIRNEIIDKLDEAKLSKENLLHVARYIDSAQSLVEQCAMQYSKDIEINSIDRTKLRKENHLVQQYVIQSLLSRFINGESIGVHQVDEIIRVMKTESTHASYSFGEYTLHMAYNHITVRKHEEKNSFLRISLPGKYKFNEYIIQVNHLKSDIIVRNRQDGDMLSIDGHHQKVSRIMKDLKVPIYERNTIPLIIYEGETIAVGNLKSSNHFMNQHIKISKEY</sequence>
<evidence type="ECO:0000256" key="8">
    <source>
        <dbReference type="HAMAP-Rule" id="MF_01161"/>
    </source>
</evidence>
<name>A0A1W7AEL4_9STAP</name>
<evidence type="ECO:0000256" key="6">
    <source>
        <dbReference type="ARBA" id="ARBA00022840"/>
    </source>
</evidence>
<keyword evidence="4 8" id="KW-0819">tRNA processing</keyword>
<dbReference type="GO" id="GO:0006400">
    <property type="term" value="P:tRNA modification"/>
    <property type="evidence" value="ECO:0007669"/>
    <property type="project" value="UniProtKB-UniRule"/>
</dbReference>
<evidence type="ECO:0000313" key="11">
    <source>
        <dbReference type="Proteomes" id="UP000194154"/>
    </source>
</evidence>
<keyword evidence="3 8" id="KW-0436">Ligase</keyword>
<evidence type="ECO:0000256" key="3">
    <source>
        <dbReference type="ARBA" id="ARBA00022598"/>
    </source>
</evidence>